<comment type="caution">
    <text evidence="2">The sequence shown here is derived from an EMBL/GenBank/DDBJ whole genome shotgun (WGS) entry which is preliminary data.</text>
</comment>
<organism evidence="2 3">
    <name type="scientific">Symbiodinium microadriaticum</name>
    <name type="common">Dinoflagellate</name>
    <name type="synonym">Zooxanthella microadriatica</name>
    <dbReference type="NCBI Taxonomy" id="2951"/>
    <lineage>
        <taxon>Eukaryota</taxon>
        <taxon>Sar</taxon>
        <taxon>Alveolata</taxon>
        <taxon>Dinophyceae</taxon>
        <taxon>Suessiales</taxon>
        <taxon>Symbiodiniaceae</taxon>
        <taxon>Symbiodinium</taxon>
    </lineage>
</organism>
<evidence type="ECO:0000256" key="1">
    <source>
        <dbReference type="SAM" id="MobiDB-lite"/>
    </source>
</evidence>
<dbReference type="EMBL" id="LSRX01001380">
    <property type="protein sequence ID" value="OLP80431.1"/>
    <property type="molecule type" value="Genomic_DNA"/>
</dbReference>
<dbReference type="Proteomes" id="UP000186817">
    <property type="component" value="Unassembled WGS sequence"/>
</dbReference>
<feature type="compositionally biased region" description="Basic and acidic residues" evidence="1">
    <location>
        <begin position="170"/>
        <end position="182"/>
    </location>
</feature>
<feature type="compositionally biased region" description="Basic and acidic residues" evidence="1">
    <location>
        <begin position="115"/>
        <end position="131"/>
    </location>
</feature>
<evidence type="ECO:0000313" key="2">
    <source>
        <dbReference type="EMBL" id="OLP80431.1"/>
    </source>
</evidence>
<name>A0A1Q9CBY5_SYMMI</name>
<protein>
    <submittedName>
        <fullName evidence="2">Uncharacterized protein</fullName>
    </submittedName>
</protein>
<dbReference type="AlphaFoldDB" id="A0A1Q9CBY5"/>
<accession>A0A1Q9CBY5</accession>
<keyword evidence="3" id="KW-1185">Reference proteome</keyword>
<proteinExistence type="predicted"/>
<reference evidence="2 3" key="1">
    <citation type="submission" date="2016-02" db="EMBL/GenBank/DDBJ databases">
        <title>Genome analysis of coral dinoflagellate symbionts highlights evolutionary adaptations to a symbiotic lifestyle.</title>
        <authorList>
            <person name="Aranda M."/>
            <person name="Li Y."/>
            <person name="Liew Y.J."/>
            <person name="Baumgarten S."/>
            <person name="Simakov O."/>
            <person name="Wilson M."/>
            <person name="Piel J."/>
            <person name="Ashoor H."/>
            <person name="Bougouffa S."/>
            <person name="Bajic V.B."/>
            <person name="Ryu T."/>
            <person name="Ravasi T."/>
            <person name="Bayer T."/>
            <person name="Micklem G."/>
            <person name="Kim H."/>
            <person name="Bhak J."/>
            <person name="Lajeunesse T.C."/>
            <person name="Voolstra C.R."/>
        </authorList>
    </citation>
    <scope>NUCLEOTIDE SEQUENCE [LARGE SCALE GENOMIC DNA]</scope>
    <source>
        <strain evidence="2 3">CCMP2467</strain>
    </source>
</reference>
<gene>
    <name evidence="2" type="ORF">AK812_SmicGene39159</name>
</gene>
<feature type="region of interest" description="Disordered" evidence="1">
    <location>
        <begin position="115"/>
        <end position="182"/>
    </location>
</feature>
<dbReference type="OrthoDB" id="425828at2759"/>
<sequence>MLVPRPALQVALNLKKVFYCGAQVCLQQSKRAPKLFIKPLAWGRSGFSAESFNSPRLQRFLAMRWIGLLLLLPGSMGDPALSVAPARTAPARTPEQIQSMKASLHDSVKAAIEAKKNQEKKTEEAQVHHDSPSPASPSAMEDKLLAEVREMLRTGRVGNDRSSTAGEKVLGSERGEPSEREA</sequence>
<feature type="compositionally biased region" description="Basic and acidic residues" evidence="1">
    <location>
        <begin position="140"/>
        <end position="153"/>
    </location>
</feature>
<evidence type="ECO:0000313" key="3">
    <source>
        <dbReference type="Proteomes" id="UP000186817"/>
    </source>
</evidence>